<dbReference type="PANTHER" id="PTHR42818:SF1">
    <property type="entry name" value="SULFOPYRUVATE DECARBOXYLASE"/>
    <property type="match status" value="1"/>
</dbReference>
<reference evidence="4 5" key="1">
    <citation type="submission" date="2016-10" db="EMBL/GenBank/DDBJ databases">
        <authorList>
            <person name="Varghese N."/>
            <person name="Submissions S."/>
        </authorList>
    </citation>
    <scope>NUCLEOTIDE SEQUENCE [LARGE SCALE GENOMIC DNA]</scope>
    <source>
        <strain evidence="4 5">DSM 18839</strain>
    </source>
</reference>
<dbReference type="InterPro" id="IPR029061">
    <property type="entry name" value="THDP-binding"/>
</dbReference>
<dbReference type="AlphaFoldDB" id="A0A8G2F281"/>
<accession>A0A8G2F281</accession>
<keyword evidence="2" id="KW-0456">Lyase</keyword>
<evidence type="ECO:0000259" key="3">
    <source>
        <dbReference type="Pfam" id="PF02775"/>
    </source>
</evidence>
<dbReference type="SUPFAM" id="SSF52518">
    <property type="entry name" value="Thiamin diphosphate-binding fold (THDP-binding)"/>
    <property type="match status" value="1"/>
</dbReference>
<dbReference type="GO" id="GO:0030976">
    <property type="term" value="F:thiamine pyrophosphate binding"/>
    <property type="evidence" value="ECO:0007669"/>
    <property type="project" value="InterPro"/>
</dbReference>
<evidence type="ECO:0000256" key="1">
    <source>
        <dbReference type="ARBA" id="ARBA00022793"/>
    </source>
</evidence>
<dbReference type="InterPro" id="IPR051818">
    <property type="entry name" value="TPP_dependent_decarboxylase"/>
</dbReference>
<evidence type="ECO:0000313" key="4">
    <source>
        <dbReference type="EMBL" id="SDF42539.1"/>
    </source>
</evidence>
<dbReference type="GO" id="GO:0016831">
    <property type="term" value="F:carboxy-lyase activity"/>
    <property type="evidence" value="ECO:0007669"/>
    <property type="project" value="UniProtKB-KW"/>
</dbReference>
<feature type="domain" description="Thiamine pyrophosphate enzyme TPP-binding" evidence="3">
    <location>
        <begin position="57"/>
        <end position="169"/>
    </location>
</feature>
<name>A0A8G2F281_9PROT</name>
<protein>
    <submittedName>
        <fullName evidence="4">Thiamine pyrophosphate enzyme, C-terminal TPP binding domain</fullName>
    </submittedName>
</protein>
<sequence length="203" mass="21642">MSEEIKITGSNQRMDRAQAVPAIVGNHRDFLVVTGLAGTAQDMYAIEPDADNCFLLGGAMGASVSMGLGLALAQPDRQVLVMCGDGELLMNVGALATVMASGLTNLSILCVDNERYGETGNQITHTSMGTDLAVTAKGLGIRNVMTVTAPDEIEAGRKELRRTDGPTFVYLKISDAKPPKMSSRNFDAADRRIAFRRAQLGHL</sequence>
<evidence type="ECO:0000313" key="5">
    <source>
        <dbReference type="Proteomes" id="UP000198615"/>
    </source>
</evidence>
<gene>
    <name evidence="4" type="ORF">SAMN05660686_01290</name>
</gene>
<dbReference type="GO" id="GO:0044281">
    <property type="term" value="P:small molecule metabolic process"/>
    <property type="evidence" value="ECO:0007669"/>
    <property type="project" value="UniProtKB-ARBA"/>
</dbReference>
<dbReference type="EMBL" id="FNBW01000003">
    <property type="protein sequence ID" value="SDF42539.1"/>
    <property type="molecule type" value="Genomic_DNA"/>
</dbReference>
<proteinExistence type="predicted"/>
<dbReference type="RefSeq" id="WP_215906052.1">
    <property type="nucleotide sequence ID" value="NZ_FNBW01000003.1"/>
</dbReference>
<dbReference type="Pfam" id="PF02775">
    <property type="entry name" value="TPP_enzyme_C"/>
    <property type="match status" value="1"/>
</dbReference>
<organism evidence="4 5">
    <name type="scientific">Thalassobaculum litoreum DSM 18839</name>
    <dbReference type="NCBI Taxonomy" id="1123362"/>
    <lineage>
        <taxon>Bacteria</taxon>
        <taxon>Pseudomonadati</taxon>
        <taxon>Pseudomonadota</taxon>
        <taxon>Alphaproteobacteria</taxon>
        <taxon>Rhodospirillales</taxon>
        <taxon>Thalassobaculaceae</taxon>
        <taxon>Thalassobaculum</taxon>
    </lineage>
</organism>
<dbReference type="Proteomes" id="UP000198615">
    <property type="component" value="Unassembled WGS sequence"/>
</dbReference>
<keyword evidence="1" id="KW-0210">Decarboxylase</keyword>
<dbReference type="InterPro" id="IPR011766">
    <property type="entry name" value="TPP_enzyme_TPP-bd"/>
</dbReference>
<dbReference type="Gene3D" id="3.40.50.970">
    <property type="match status" value="1"/>
</dbReference>
<comment type="caution">
    <text evidence="4">The sequence shown here is derived from an EMBL/GenBank/DDBJ whole genome shotgun (WGS) entry which is preliminary data.</text>
</comment>
<dbReference type="PANTHER" id="PTHR42818">
    <property type="entry name" value="SULFOPYRUVATE DECARBOXYLASE SUBUNIT ALPHA"/>
    <property type="match status" value="1"/>
</dbReference>
<keyword evidence="5" id="KW-1185">Reference proteome</keyword>
<evidence type="ECO:0000256" key="2">
    <source>
        <dbReference type="ARBA" id="ARBA00023239"/>
    </source>
</evidence>